<dbReference type="OrthoDB" id="695040at2759"/>
<dbReference type="Proteomes" id="UP000479710">
    <property type="component" value="Unassembled WGS sequence"/>
</dbReference>
<keyword evidence="2" id="KW-1185">Reference proteome</keyword>
<dbReference type="EMBL" id="SPHZ02000003">
    <property type="protein sequence ID" value="KAF0926183.1"/>
    <property type="molecule type" value="Genomic_DNA"/>
</dbReference>
<sequence>MKEIMGLQYPWCKEIIAQFYATMYFEPDMHKTVHWLTNGLKFSVTYTKFAAILGFPVRMRKNRFKIHSEKPMETNAIGFMYNHDVDYELGTIKAPKLPPADCLCSRPGKPPQLLQAFVGEHPRSRVLSSPASKPPLQPCCPNGASPRRLCLLLLVVFHPTPVPVRPQPAADEPPSSRRLAACRDATLEPPAAVPAPHAAPCCRGCQTVVAVIIAFAKRHCVPQLSCRSSSSSILPL</sequence>
<feature type="non-terminal residue" evidence="1">
    <location>
        <position position="236"/>
    </location>
</feature>
<evidence type="ECO:0000313" key="2">
    <source>
        <dbReference type="Proteomes" id="UP000479710"/>
    </source>
</evidence>
<protein>
    <submittedName>
        <fullName evidence="1">Uncharacterized protein</fullName>
    </submittedName>
</protein>
<name>A0A6G1ENH6_9ORYZ</name>
<reference evidence="1 2" key="1">
    <citation type="submission" date="2019-11" db="EMBL/GenBank/DDBJ databases">
        <title>Whole genome sequence of Oryza granulata.</title>
        <authorList>
            <person name="Li W."/>
        </authorList>
    </citation>
    <scope>NUCLEOTIDE SEQUENCE [LARGE SCALE GENOMIC DNA]</scope>
    <source>
        <strain evidence="2">cv. Menghai</strain>
        <tissue evidence="1">Leaf</tissue>
    </source>
</reference>
<gene>
    <name evidence="1" type="ORF">E2562_022020</name>
</gene>
<dbReference type="AlphaFoldDB" id="A0A6G1ENH6"/>
<evidence type="ECO:0000313" key="1">
    <source>
        <dbReference type="EMBL" id="KAF0926183.1"/>
    </source>
</evidence>
<organism evidence="1 2">
    <name type="scientific">Oryza meyeriana var. granulata</name>
    <dbReference type="NCBI Taxonomy" id="110450"/>
    <lineage>
        <taxon>Eukaryota</taxon>
        <taxon>Viridiplantae</taxon>
        <taxon>Streptophyta</taxon>
        <taxon>Embryophyta</taxon>
        <taxon>Tracheophyta</taxon>
        <taxon>Spermatophyta</taxon>
        <taxon>Magnoliopsida</taxon>
        <taxon>Liliopsida</taxon>
        <taxon>Poales</taxon>
        <taxon>Poaceae</taxon>
        <taxon>BOP clade</taxon>
        <taxon>Oryzoideae</taxon>
        <taxon>Oryzeae</taxon>
        <taxon>Oryzinae</taxon>
        <taxon>Oryza</taxon>
        <taxon>Oryza meyeriana</taxon>
    </lineage>
</organism>
<comment type="caution">
    <text evidence="1">The sequence shown here is derived from an EMBL/GenBank/DDBJ whole genome shotgun (WGS) entry which is preliminary data.</text>
</comment>
<accession>A0A6G1ENH6</accession>
<proteinExistence type="predicted"/>